<reference evidence="1" key="1">
    <citation type="submission" date="2018-02" db="EMBL/GenBank/DDBJ databases">
        <title>Rhizophora mucronata_Transcriptome.</title>
        <authorList>
            <person name="Meera S.P."/>
            <person name="Sreeshan A."/>
            <person name="Augustine A."/>
        </authorList>
    </citation>
    <scope>NUCLEOTIDE SEQUENCE</scope>
    <source>
        <tissue evidence="1">Leaf</tissue>
    </source>
</reference>
<dbReference type="AlphaFoldDB" id="A0A2P2N198"/>
<accession>A0A2P2N198</accession>
<name>A0A2P2N198_RHIMU</name>
<proteinExistence type="predicted"/>
<organism evidence="1">
    <name type="scientific">Rhizophora mucronata</name>
    <name type="common">Asiatic mangrove</name>
    <dbReference type="NCBI Taxonomy" id="61149"/>
    <lineage>
        <taxon>Eukaryota</taxon>
        <taxon>Viridiplantae</taxon>
        <taxon>Streptophyta</taxon>
        <taxon>Embryophyta</taxon>
        <taxon>Tracheophyta</taxon>
        <taxon>Spermatophyta</taxon>
        <taxon>Magnoliopsida</taxon>
        <taxon>eudicotyledons</taxon>
        <taxon>Gunneridae</taxon>
        <taxon>Pentapetalae</taxon>
        <taxon>rosids</taxon>
        <taxon>fabids</taxon>
        <taxon>Malpighiales</taxon>
        <taxon>Rhizophoraceae</taxon>
        <taxon>Rhizophora</taxon>
    </lineage>
</organism>
<dbReference type="EMBL" id="GGEC01055756">
    <property type="protein sequence ID" value="MBX36240.1"/>
    <property type="molecule type" value="Transcribed_RNA"/>
</dbReference>
<sequence>MQQKLSPSCSPMQMEPREDNFGRVQLLFLQIKCLWMLSSLNPAPLNCKSKTSKNLNVKLVTS</sequence>
<evidence type="ECO:0000313" key="1">
    <source>
        <dbReference type="EMBL" id="MBX36240.1"/>
    </source>
</evidence>
<protein>
    <submittedName>
        <fullName evidence="1">Uncharacterized protein</fullName>
    </submittedName>
</protein>